<name>A0ACC1LYL8_9FUNG</name>
<evidence type="ECO:0000313" key="1">
    <source>
        <dbReference type="EMBL" id="KAJ2889932.1"/>
    </source>
</evidence>
<evidence type="ECO:0000313" key="2">
    <source>
        <dbReference type="Proteomes" id="UP001139981"/>
    </source>
</evidence>
<gene>
    <name evidence="1" type="ORF">IWW38_004411</name>
</gene>
<keyword evidence="2" id="KW-1185">Reference proteome</keyword>
<comment type="caution">
    <text evidence="1">The sequence shown here is derived from an EMBL/GenBank/DDBJ whole genome shotgun (WGS) entry which is preliminary data.</text>
</comment>
<accession>A0ACC1LYL8</accession>
<organism evidence="1 2">
    <name type="scientific">Coemansia aciculifera</name>
    <dbReference type="NCBI Taxonomy" id="417176"/>
    <lineage>
        <taxon>Eukaryota</taxon>
        <taxon>Fungi</taxon>
        <taxon>Fungi incertae sedis</taxon>
        <taxon>Zoopagomycota</taxon>
        <taxon>Kickxellomycotina</taxon>
        <taxon>Kickxellomycetes</taxon>
        <taxon>Kickxellales</taxon>
        <taxon>Kickxellaceae</taxon>
        <taxon>Coemansia</taxon>
    </lineage>
</organism>
<dbReference type="EMBL" id="JANBVB010001590">
    <property type="protein sequence ID" value="KAJ2889932.1"/>
    <property type="molecule type" value="Genomic_DNA"/>
</dbReference>
<dbReference type="Proteomes" id="UP001139981">
    <property type="component" value="Unassembled WGS sequence"/>
</dbReference>
<sequence length="191" mass="19787">MSALFTPAEPRFAVHRSEYALDPISCAATKLTNDSDSGHDASSEEGASFISILVMAHSGSGDSGKPGMVWVWAQVTPGRRARSAALTNLALAMPPPPPLGGSSRSSIHTRGSASQLMGAGSADDPTADIARRLSSRFKRPIFVSLNNVSKSRLTAAAVAAGPSLALSMAQADELVALESCLVAELKQSLLQ</sequence>
<reference evidence="1" key="1">
    <citation type="submission" date="2022-07" db="EMBL/GenBank/DDBJ databases">
        <title>Phylogenomic reconstructions and comparative analyses of Kickxellomycotina fungi.</title>
        <authorList>
            <person name="Reynolds N.K."/>
            <person name="Stajich J.E."/>
            <person name="Barry K."/>
            <person name="Grigoriev I.V."/>
            <person name="Crous P."/>
            <person name="Smith M.E."/>
        </authorList>
    </citation>
    <scope>NUCLEOTIDE SEQUENCE</scope>
    <source>
        <strain evidence="1">CBS 190363</strain>
    </source>
</reference>
<proteinExistence type="predicted"/>
<protein>
    <submittedName>
        <fullName evidence="1">Uncharacterized protein</fullName>
    </submittedName>
</protein>